<protein>
    <submittedName>
        <fullName evidence="2">Uncharacterized protein</fullName>
    </submittedName>
</protein>
<evidence type="ECO:0000313" key="2">
    <source>
        <dbReference type="EMBL" id="KKK62419.1"/>
    </source>
</evidence>
<proteinExistence type="predicted"/>
<feature type="coiled-coil region" evidence="1">
    <location>
        <begin position="335"/>
        <end position="362"/>
    </location>
</feature>
<keyword evidence="1" id="KW-0175">Coiled coil</keyword>
<dbReference type="AlphaFoldDB" id="A0A0F8Z7Q0"/>
<reference evidence="2" key="1">
    <citation type="journal article" date="2015" name="Nature">
        <title>Complex archaea that bridge the gap between prokaryotes and eukaryotes.</title>
        <authorList>
            <person name="Spang A."/>
            <person name="Saw J.H."/>
            <person name="Jorgensen S.L."/>
            <person name="Zaremba-Niedzwiedzka K."/>
            <person name="Martijn J."/>
            <person name="Lind A.E."/>
            <person name="van Eijk R."/>
            <person name="Schleper C."/>
            <person name="Guy L."/>
            <person name="Ettema T.J."/>
        </authorList>
    </citation>
    <scope>NUCLEOTIDE SEQUENCE</scope>
</reference>
<feature type="non-terminal residue" evidence="2">
    <location>
        <position position="364"/>
    </location>
</feature>
<comment type="caution">
    <text evidence="2">The sequence shown here is derived from an EMBL/GenBank/DDBJ whole genome shotgun (WGS) entry which is preliminary data.</text>
</comment>
<accession>A0A0F8Z7Q0</accession>
<feature type="non-terminal residue" evidence="2">
    <location>
        <position position="1"/>
    </location>
</feature>
<name>A0A0F8Z7Q0_9ZZZZ</name>
<sequence length="364" mass="43860">IISGIKDIIETNNINLNLEYLFIGEIDFDSMEKIHPRIATEDMLSKFVILINKQQLRIGPFSPNDLTLETYNIINNNIVSLQILYKKYLSSAYLKLEILRRLFFRAVLKKEENEIEEIADKFLQYSRDLHKDQIIYRSLPSEDYENYISYFKGLSKLFKLHQIEKLISLEFPNIEKSSSFPRNYHLYKFSQYYTCLNYINEIFFYDLKKSERIFKLFKIEVRVPKKGKISDKILQAEYYLLGAYANLKYLIDSRIKNEEELNLNFDANTINSPEEVFKRVDDYHSRWIGNRHPILFIEMAKKAYDYCKKHKFSHLIKWTKNILNETQEKYEIIEKLRLKRRIQIINRKLEILSKNYKETEENIP</sequence>
<gene>
    <name evidence="2" type="ORF">LCGC14_3004520</name>
</gene>
<dbReference type="EMBL" id="LAZR01062001">
    <property type="protein sequence ID" value="KKK62419.1"/>
    <property type="molecule type" value="Genomic_DNA"/>
</dbReference>
<organism evidence="2">
    <name type="scientific">marine sediment metagenome</name>
    <dbReference type="NCBI Taxonomy" id="412755"/>
    <lineage>
        <taxon>unclassified sequences</taxon>
        <taxon>metagenomes</taxon>
        <taxon>ecological metagenomes</taxon>
    </lineage>
</organism>
<evidence type="ECO:0000256" key="1">
    <source>
        <dbReference type="SAM" id="Coils"/>
    </source>
</evidence>